<name>A0A0B2UJP8_TOXCA</name>
<proteinExistence type="predicted"/>
<dbReference type="AlphaFoldDB" id="A0A0B2UJP8"/>
<sequence>MGRQEPSGSWLLCDDPTVAASDRKAPHLGTICVFWFITRFIVIIVSDELLEKARIIRPYALIGIQKGAFAFAAPPTSPTDTKMSAHQLLLAQCRQHFLQQRGGTHTGIPVTNGPHIMITLRPQWVRSRTGAH</sequence>
<comment type="caution">
    <text evidence="1">The sequence shown here is derived from an EMBL/GenBank/DDBJ whole genome shotgun (WGS) entry which is preliminary data.</text>
</comment>
<dbReference type="Proteomes" id="UP000031036">
    <property type="component" value="Unassembled WGS sequence"/>
</dbReference>
<protein>
    <submittedName>
        <fullName evidence="1">Uncharacterized protein</fullName>
    </submittedName>
</protein>
<accession>A0A0B2UJP8</accession>
<dbReference type="EMBL" id="JPKZ01022554">
    <property type="protein sequence ID" value="KHN71276.1"/>
    <property type="molecule type" value="Genomic_DNA"/>
</dbReference>
<gene>
    <name evidence="1" type="ORF">Tcan_02406</name>
</gene>
<evidence type="ECO:0000313" key="1">
    <source>
        <dbReference type="EMBL" id="KHN71276.1"/>
    </source>
</evidence>
<evidence type="ECO:0000313" key="2">
    <source>
        <dbReference type="Proteomes" id="UP000031036"/>
    </source>
</evidence>
<reference evidence="1 2" key="1">
    <citation type="submission" date="2014-11" db="EMBL/GenBank/DDBJ databases">
        <title>Genetic blueprint of the zoonotic pathogen Toxocara canis.</title>
        <authorList>
            <person name="Zhu X.-Q."/>
            <person name="Korhonen P.K."/>
            <person name="Cai H."/>
            <person name="Young N.D."/>
            <person name="Nejsum P."/>
            <person name="von Samson-Himmelstjerna G."/>
            <person name="Boag P.R."/>
            <person name="Tan P."/>
            <person name="Li Q."/>
            <person name="Min J."/>
            <person name="Yang Y."/>
            <person name="Wang X."/>
            <person name="Fang X."/>
            <person name="Hall R.S."/>
            <person name="Hofmann A."/>
            <person name="Sternberg P.W."/>
            <person name="Jex A.R."/>
            <person name="Gasser R.B."/>
        </authorList>
    </citation>
    <scope>NUCLEOTIDE SEQUENCE [LARGE SCALE GENOMIC DNA]</scope>
    <source>
        <strain evidence="1">PN_DK_2014</strain>
    </source>
</reference>
<keyword evidence="2" id="KW-1185">Reference proteome</keyword>
<organism evidence="1 2">
    <name type="scientific">Toxocara canis</name>
    <name type="common">Canine roundworm</name>
    <dbReference type="NCBI Taxonomy" id="6265"/>
    <lineage>
        <taxon>Eukaryota</taxon>
        <taxon>Metazoa</taxon>
        <taxon>Ecdysozoa</taxon>
        <taxon>Nematoda</taxon>
        <taxon>Chromadorea</taxon>
        <taxon>Rhabditida</taxon>
        <taxon>Spirurina</taxon>
        <taxon>Ascaridomorpha</taxon>
        <taxon>Ascaridoidea</taxon>
        <taxon>Toxocaridae</taxon>
        <taxon>Toxocara</taxon>
    </lineage>
</organism>